<dbReference type="OrthoDB" id="43492at2759"/>
<organism evidence="3 4">
    <name type="scientific">Pseudo-nitzschia multistriata</name>
    <dbReference type="NCBI Taxonomy" id="183589"/>
    <lineage>
        <taxon>Eukaryota</taxon>
        <taxon>Sar</taxon>
        <taxon>Stramenopiles</taxon>
        <taxon>Ochrophyta</taxon>
        <taxon>Bacillariophyta</taxon>
        <taxon>Bacillariophyceae</taxon>
        <taxon>Bacillariophycidae</taxon>
        <taxon>Bacillariales</taxon>
        <taxon>Bacillariaceae</taxon>
        <taxon>Pseudo-nitzschia</taxon>
    </lineage>
</organism>
<evidence type="ECO:0000256" key="1">
    <source>
        <dbReference type="SAM" id="MobiDB-lite"/>
    </source>
</evidence>
<feature type="chain" id="PRO_5019575446" evidence="2">
    <location>
        <begin position="20"/>
        <end position="549"/>
    </location>
</feature>
<protein>
    <submittedName>
        <fullName evidence="3">Uncharacterized protein</fullName>
    </submittedName>
</protein>
<reference evidence="3 4" key="1">
    <citation type="submission" date="2019-01" db="EMBL/GenBank/DDBJ databases">
        <authorList>
            <person name="Ferrante I. M."/>
        </authorList>
    </citation>
    <scope>NUCLEOTIDE SEQUENCE [LARGE SCALE GENOMIC DNA]</scope>
    <source>
        <strain evidence="3 4">B856</strain>
    </source>
</reference>
<sequence>MKYHSFCFAVLSSATTINAFAPTSLSRNPNNAVQRPASSSASRTVLDMSSSIVVVSPPGGVGEVAAVKAACLGSSVRWFVVSDPGEDDNSSSGSSVVSLAPQALRDIADASGSLELAGATVKDLTKGGESERSAVSRWCGSADGLICTYDGADEGSNGDPKGFRAALRAATMEASKAVAGPQVAVLAAEEDLEDNNAENSSNDAEGGGISNLVGSILGGGSASVPSTLPGCISTAKSEDICVVRHGELFGIPESSPEFSPLIGGPRVEPAITEEYTMRTVRVDPFIVSGNVMGSSSQLKSCRHSVGESAALFATKNLSISTSSDSRSPAVISISSQSGTDKWTLEQWKEELERVQELVDSGKASTLFSSQDMIVEDTERLADWLASKWAPAVMKTYDIAAIRIGGRPVSAMRSGEGRVDITWQELVDFNSVTVGKMILQVNEDGITATRGPGDASKGYGAISTLPLNGEDVLVRRLAEAASQAIDKGLAKKVRRKKAAKAAVEAPKPVSSLQSAGTVEAKPTPPAEPSAGPRQAGARRSTPRSRGSKKQ</sequence>
<dbReference type="AlphaFoldDB" id="A0A448ZEK7"/>
<dbReference type="Proteomes" id="UP000291116">
    <property type="component" value="Unassembled WGS sequence"/>
</dbReference>
<name>A0A448ZEK7_9STRA</name>
<evidence type="ECO:0000313" key="4">
    <source>
        <dbReference type="Proteomes" id="UP000291116"/>
    </source>
</evidence>
<evidence type="ECO:0000313" key="3">
    <source>
        <dbReference type="EMBL" id="VEU40450.1"/>
    </source>
</evidence>
<keyword evidence="4" id="KW-1185">Reference proteome</keyword>
<proteinExistence type="predicted"/>
<feature type="region of interest" description="Disordered" evidence="1">
    <location>
        <begin position="496"/>
        <end position="549"/>
    </location>
</feature>
<evidence type="ECO:0000256" key="2">
    <source>
        <dbReference type="SAM" id="SignalP"/>
    </source>
</evidence>
<feature type="compositionally biased region" description="Basic residues" evidence="1">
    <location>
        <begin position="539"/>
        <end position="549"/>
    </location>
</feature>
<gene>
    <name evidence="3" type="ORF">PSNMU_V1.4_AUG-EV-PASAV3_0073490</name>
</gene>
<feature type="signal peptide" evidence="2">
    <location>
        <begin position="1"/>
        <end position="19"/>
    </location>
</feature>
<feature type="compositionally biased region" description="Low complexity" evidence="1">
    <location>
        <begin position="499"/>
        <end position="508"/>
    </location>
</feature>
<dbReference type="EMBL" id="CAACVS010000280">
    <property type="protein sequence ID" value="VEU40450.1"/>
    <property type="molecule type" value="Genomic_DNA"/>
</dbReference>
<accession>A0A448ZEK7</accession>
<keyword evidence="2" id="KW-0732">Signal</keyword>